<dbReference type="InterPro" id="IPR036525">
    <property type="entry name" value="Tubulin/FtsZ_GTPase_sf"/>
</dbReference>
<dbReference type="AlphaFoldDB" id="A0AAW5N4I1"/>
<evidence type="ECO:0000313" key="3">
    <source>
        <dbReference type="EMBL" id="MCR8872932.1"/>
    </source>
</evidence>
<keyword evidence="4" id="KW-1185">Reference proteome</keyword>
<evidence type="ECO:0000313" key="4">
    <source>
        <dbReference type="Proteomes" id="UP001204579"/>
    </source>
</evidence>
<feature type="region of interest" description="Disordered" evidence="1">
    <location>
        <begin position="1007"/>
        <end position="1026"/>
    </location>
</feature>
<dbReference type="SUPFAM" id="SSF52490">
    <property type="entry name" value="Tubulin nucleotide-binding domain-like"/>
    <property type="match status" value="1"/>
</dbReference>
<feature type="domain" description="GYF" evidence="2">
    <location>
        <begin position="951"/>
        <end position="999"/>
    </location>
</feature>
<feature type="compositionally biased region" description="Pro residues" evidence="1">
    <location>
        <begin position="1007"/>
        <end position="1016"/>
    </location>
</feature>
<dbReference type="Proteomes" id="UP001204579">
    <property type="component" value="Unassembled WGS sequence"/>
</dbReference>
<evidence type="ECO:0000256" key="1">
    <source>
        <dbReference type="SAM" id="MobiDB-lite"/>
    </source>
</evidence>
<feature type="compositionally biased region" description="Polar residues" evidence="1">
    <location>
        <begin position="1017"/>
        <end position="1026"/>
    </location>
</feature>
<protein>
    <submittedName>
        <fullName evidence="3">GYF domain-containing protein</fullName>
    </submittedName>
</protein>
<evidence type="ECO:0000259" key="2">
    <source>
        <dbReference type="Pfam" id="PF14237"/>
    </source>
</evidence>
<dbReference type="InterPro" id="IPR025640">
    <property type="entry name" value="GYF_2"/>
</dbReference>
<accession>A0AAW5N4I1</accession>
<sequence length="1026" mass="115205">MTKTNFCNSNHILVGLGGTGGKILRAFKMRMFEEFPTQEERDKLPVAILYVDSTDEMMPKDGKARPDFRVMGQDASFTNNEFLNIKAVDVEHILNHIGNYPSVKGIVNNVNAVKSAIGSLGQAAGQKRRAGRLLFAANAVGYVNSLRDAYARCERISGDSSRTNIHIFAGLCGGTGSGSIVDVITQSRKTFPDAKIAVYAMIPEMNLPKSDMDQGRYYQNGYAAMNELNALQAGCWNPQDVTGIGELALYNDRVKGVADGLTIYSNVNENGLTINSLSELPKIVSDYIFARIFFVNDEDQINSDIIRAYNFENMDDFALEYNEAANPQSDGRIPVARTKKINSFGIKRVMYPELRILKHITYTVGESVLYQFKYNNWRENQGFVNEEKNKDYRKEYFNKDNLSNWMLDDLHLTLDVKILESDADYPRFNEYWHDKAIGYAEEAKKADCPLNELDNIMGEFYLQHFREEGVEAFFRGKERAIPEMAREIRHKIETELYDKWKIGDVSIVELQKVSKLLLECVGEIRTNLDKKANDEKNNYDICDQDREATVEDWSKLGILQRMVGKGARLYADHQNILTDYYTSKTMLLAWEFAKKLAAKLSVELGKMDVDISAFGQKINDAIEETERLVAAQRKINKGLEDMKGAIIEVSEDDTMNEFETDLRTDKLDMPNIARQLRESILPKTEFVNFGNLANEISIDDIKDAFDVTLTQIVRTKHDEKANSEKKVLGLNILTQLQQKLKTDDDIKFFASKIVSQSGVYLRLNNDQIQLHLRNNEGNLSPTNPASINKKAILVSIPSPDDNENLKKFADKLETAFKNSFNQSTARTTITVNRKSPRKDELSIITVAYCFPMRAIEWMEPYRKRYEQFLHTGNVATDASNAILLHSEGDGHQFPPLFAVDNAEEIAARAAEVHVTQTDGTSQPGGTQAPQPPKVEGIPVPPPLTIPAISLFLAVGGQQYGPYNMDMCRQMVAGGQLTPQTMVWMEGMSAWTPAGSVPALKTLFAPPATPSMPPLPPTNGSVPPSIM</sequence>
<dbReference type="Pfam" id="PF13809">
    <property type="entry name" value="Tubulin_2"/>
    <property type="match status" value="1"/>
</dbReference>
<name>A0AAW5N4I1_9BACT</name>
<dbReference type="EMBL" id="JANRHJ010000002">
    <property type="protein sequence ID" value="MCR8872932.1"/>
    <property type="molecule type" value="Genomic_DNA"/>
</dbReference>
<dbReference type="Pfam" id="PF14237">
    <property type="entry name" value="GYF_2"/>
    <property type="match status" value="1"/>
</dbReference>
<proteinExistence type="predicted"/>
<dbReference type="RefSeq" id="WP_258335335.1">
    <property type="nucleotide sequence ID" value="NZ_JANRHJ010000002.1"/>
</dbReference>
<organism evidence="3 4">
    <name type="scientific">Phocaeicola barnesiae</name>
    <dbReference type="NCBI Taxonomy" id="376804"/>
    <lineage>
        <taxon>Bacteria</taxon>
        <taxon>Pseudomonadati</taxon>
        <taxon>Bacteroidota</taxon>
        <taxon>Bacteroidia</taxon>
        <taxon>Bacteroidales</taxon>
        <taxon>Bacteroidaceae</taxon>
        <taxon>Phocaeicola</taxon>
    </lineage>
</organism>
<dbReference type="Gene3D" id="3.40.50.1440">
    <property type="entry name" value="Tubulin/FtsZ, GTPase domain"/>
    <property type="match status" value="1"/>
</dbReference>
<reference evidence="3 4" key="1">
    <citation type="submission" date="2022-08" db="EMBL/GenBank/DDBJ databases">
        <authorList>
            <person name="Zeman M."/>
            <person name="Kubasova T."/>
        </authorList>
    </citation>
    <scope>NUCLEOTIDE SEQUENCE [LARGE SCALE GENOMIC DNA]</scope>
    <source>
        <strain evidence="3 4">ET62</strain>
    </source>
</reference>
<comment type="caution">
    <text evidence="3">The sequence shown here is derived from an EMBL/GenBank/DDBJ whole genome shotgun (WGS) entry which is preliminary data.</text>
</comment>
<gene>
    <name evidence="3" type="ORF">NW209_02660</name>
</gene>
<dbReference type="InterPro" id="IPR025904">
    <property type="entry name" value="Tubulin-like"/>
</dbReference>